<organism evidence="23 24">
    <name type="scientific">Juglans regia</name>
    <name type="common">English walnut</name>
    <dbReference type="NCBI Taxonomy" id="51240"/>
    <lineage>
        <taxon>Eukaryota</taxon>
        <taxon>Viridiplantae</taxon>
        <taxon>Streptophyta</taxon>
        <taxon>Embryophyta</taxon>
        <taxon>Tracheophyta</taxon>
        <taxon>Spermatophyta</taxon>
        <taxon>Magnoliopsida</taxon>
        <taxon>eudicotyledons</taxon>
        <taxon>Gunneridae</taxon>
        <taxon>Pentapetalae</taxon>
        <taxon>rosids</taxon>
        <taxon>fabids</taxon>
        <taxon>Fagales</taxon>
        <taxon>Juglandaceae</taxon>
        <taxon>Juglans</taxon>
    </lineage>
</organism>
<name>A0A2I4DDH6_JUGRE</name>
<keyword evidence="8 22" id="KW-0349">Heme</keyword>
<comment type="cofactor">
    <cofactor evidence="19 22">
        <name>heme b</name>
        <dbReference type="ChEBI" id="CHEBI:60344"/>
    </cofactor>
    <text evidence="19 22">Binds 1 heme b (iron(II)-protoporphyrin IX) group per subunit.</text>
</comment>
<keyword evidence="14 21" id="KW-1015">Disulfide bond</keyword>
<feature type="binding site" description="axial binding residue" evidence="19">
    <location>
        <position position="206"/>
    </location>
    <ligand>
        <name>heme b</name>
        <dbReference type="ChEBI" id="CHEBI:60344"/>
    </ligand>
    <ligandPart>
        <name>Fe</name>
        <dbReference type="ChEBI" id="CHEBI:18248"/>
    </ligandPart>
</feature>
<dbReference type="GO" id="GO:0042744">
    <property type="term" value="P:hydrogen peroxide catabolic process"/>
    <property type="evidence" value="ECO:0007669"/>
    <property type="project" value="UniProtKB-KW"/>
</dbReference>
<evidence type="ECO:0000256" key="6">
    <source>
        <dbReference type="ARBA" id="ARBA00022525"/>
    </source>
</evidence>
<feature type="disulfide bond" evidence="21">
    <location>
        <begin position="80"/>
        <end position="85"/>
    </location>
</feature>
<comment type="catalytic activity">
    <reaction evidence="1 22">
        <text>2 a phenolic donor + H2O2 = 2 a phenolic radical donor + 2 H2O</text>
        <dbReference type="Rhea" id="RHEA:56136"/>
        <dbReference type="ChEBI" id="CHEBI:15377"/>
        <dbReference type="ChEBI" id="CHEBI:16240"/>
        <dbReference type="ChEBI" id="CHEBI:139520"/>
        <dbReference type="ChEBI" id="CHEBI:139521"/>
        <dbReference type="EC" id="1.11.1.7"/>
    </reaction>
</comment>
<feature type="binding site" evidence="19">
    <location>
        <position position="101"/>
    </location>
    <ligand>
        <name>Ca(2+)</name>
        <dbReference type="ChEBI" id="CHEBI:29108"/>
        <label>1</label>
    </ligand>
</feature>
<dbReference type="GO" id="GO:0006950">
    <property type="term" value="P:response to stress"/>
    <property type="evidence" value="ECO:0000318"/>
    <property type="project" value="GO_Central"/>
</dbReference>
<dbReference type="GO" id="GO:0140825">
    <property type="term" value="F:lactoperoxidase activity"/>
    <property type="evidence" value="ECO:0007669"/>
    <property type="project" value="UniProtKB-EC"/>
</dbReference>
<feature type="active site" description="Proton acceptor" evidence="17">
    <location>
        <position position="78"/>
    </location>
</feature>
<evidence type="ECO:0000256" key="7">
    <source>
        <dbReference type="ARBA" id="ARBA00022559"/>
    </source>
</evidence>
<feature type="binding site" evidence="19">
    <location>
        <position position="264"/>
    </location>
    <ligand>
        <name>Ca(2+)</name>
        <dbReference type="ChEBI" id="CHEBI:29108"/>
        <label>2</label>
    </ligand>
</feature>
<keyword evidence="13 19" id="KW-0408">Iron</keyword>
<accession>A0A2I4DDH6</accession>
<dbReference type="PROSITE" id="PS50873">
    <property type="entry name" value="PEROXIDASE_4"/>
    <property type="match status" value="1"/>
</dbReference>
<dbReference type="InterPro" id="IPR019793">
    <property type="entry name" value="Peroxidases_heam-ligand_BS"/>
</dbReference>
<evidence type="ECO:0000256" key="5">
    <source>
        <dbReference type="ARBA" id="ARBA00012313"/>
    </source>
</evidence>
<dbReference type="PRINTS" id="PR00458">
    <property type="entry name" value="PEROXIDASE"/>
</dbReference>
<dbReference type="Gene3D" id="1.10.420.10">
    <property type="entry name" value="Peroxidase, domain 2"/>
    <property type="match status" value="1"/>
</dbReference>
<dbReference type="PANTHER" id="PTHR31235">
    <property type="entry name" value="PEROXIDASE 25-RELATED"/>
    <property type="match status" value="1"/>
</dbReference>
<dbReference type="PRINTS" id="PR00461">
    <property type="entry name" value="PLPEROXIDASE"/>
</dbReference>
<dbReference type="Gramene" id="Jr13_21640_p1">
    <property type="protein sequence ID" value="cds.Jr13_21640_p1"/>
    <property type="gene ID" value="Jr13_21640"/>
</dbReference>
<evidence type="ECO:0000313" key="23">
    <source>
        <dbReference type="Proteomes" id="UP000235220"/>
    </source>
</evidence>
<evidence type="ECO:0000256" key="14">
    <source>
        <dbReference type="ARBA" id="ARBA00023157"/>
    </source>
</evidence>
<evidence type="ECO:0000256" key="4">
    <source>
        <dbReference type="ARBA" id="ARBA00006873"/>
    </source>
</evidence>
<dbReference type="InterPro" id="IPR033905">
    <property type="entry name" value="Secretory_peroxidase"/>
</dbReference>
<reference evidence="24" key="1">
    <citation type="submission" date="2025-08" db="UniProtKB">
        <authorList>
            <consortium name="RefSeq"/>
        </authorList>
    </citation>
    <scope>IDENTIFICATION</scope>
    <source>
        <tissue evidence="24">Leaves</tissue>
    </source>
</reference>
<keyword evidence="23" id="KW-1185">Reference proteome</keyword>
<keyword evidence="16 22" id="KW-0376">Hydrogen peroxide</keyword>
<keyword evidence="12 22" id="KW-0560">Oxidoreductase</keyword>
<dbReference type="PROSITE" id="PS00436">
    <property type="entry name" value="PEROXIDASE_2"/>
    <property type="match status" value="1"/>
</dbReference>
<dbReference type="Proteomes" id="UP000235220">
    <property type="component" value="Chromosome 13"/>
</dbReference>
<dbReference type="OrthoDB" id="2113341at2759"/>
<evidence type="ECO:0000256" key="18">
    <source>
        <dbReference type="PIRSR" id="PIRSR600823-2"/>
    </source>
</evidence>
<feature type="site" description="Transition state stabilizer" evidence="20">
    <location>
        <position position="74"/>
    </location>
</feature>
<gene>
    <name evidence="24" type="primary">LOC108979079</name>
</gene>
<feature type="binding site" evidence="19">
    <location>
        <position position="79"/>
    </location>
    <ligand>
        <name>Ca(2+)</name>
        <dbReference type="ChEBI" id="CHEBI:29108"/>
        <label>1</label>
    </ligand>
</feature>
<dbReference type="AlphaFoldDB" id="A0A2I4DDH6"/>
<dbReference type="InterPro" id="IPR010255">
    <property type="entry name" value="Haem_peroxidase_sf"/>
</dbReference>
<dbReference type="InterPro" id="IPR002016">
    <property type="entry name" value="Haem_peroxidase"/>
</dbReference>
<evidence type="ECO:0000256" key="17">
    <source>
        <dbReference type="PIRSR" id="PIRSR600823-1"/>
    </source>
</evidence>
<dbReference type="GeneID" id="108979079"/>
<evidence type="ECO:0000256" key="20">
    <source>
        <dbReference type="PIRSR" id="PIRSR600823-4"/>
    </source>
</evidence>
<evidence type="ECO:0000256" key="15">
    <source>
        <dbReference type="ARBA" id="ARBA00023180"/>
    </source>
</evidence>
<keyword evidence="7 22" id="KW-0575">Peroxidase</keyword>
<dbReference type="GO" id="GO:0004601">
    <property type="term" value="F:peroxidase activity"/>
    <property type="evidence" value="ECO:0000318"/>
    <property type="project" value="GO_Central"/>
</dbReference>
<keyword evidence="15" id="KW-0325">Glycoprotein</keyword>
<feature type="binding site" evidence="19">
    <location>
        <position position="82"/>
    </location>
    <ligand>
        <name>Ca(2+)</name>
        <dbReference type="ChEBI" id="CHEBI:29108"/>
        <label>1</label>
    </ligand>
</feature>
<evidence type="ECO:0000256" key="10">
    <source>
        <dbReference type="ARBA" id="ARBA00022729"/>
    </source>
</evidence>
<feature type="disulfide bond" evidence="21">
    <location>
        <begin position="134"/>
        <end position="340"/>
    </location>
</feature>
<comment type="cofactor">
    <cofactor evidence="19 22">
        <name>Ca(2+)</name>
        <dbReference type="ChEBI" id="CHEBI:29108"/>
    </cofactor>
    <text evidence="19 22">Binds 2 calcium ions per subunit.</text>
</comment>
<dbReference type="CDD" id="cd00693">
    <property type="entry name" value="secretory_peroxidase"/>
    <property type="match status" value="1"/>
</dbReference>
<evidence type="ECO:0000256" key="3">
    <source>
        <dbReference type="ARBA" id="ARBA00004613"/>
    </source>
</evidence>
<comment type="similarity">
    <text evidence="22">Belongs to the peroxidase family. Classical plant (class III) peroxidase subfamily.</text>
</comment>
<feature type="signal peptide" evidence="22">
    <location>
        <begin position="1"/>
        <end position="29"/>
    </location>
</feature>
<comment type="subcellular location">
    <subcellularLocation>
        <location evidence="3 22">Secreted</location>
    </subcellularLocation>
</comment>
<dbReference type="FunFam" id="1.10.420.10:FF:000001">
    <property type="entry name" value="Peroxidase"/>
    <property type="match status" value="1"/>
</dbReference>
<feature type="disulfide bond" evidence="21">
    <location>
        <begin position="213"/>
        <end position="245"/>
    </location>
</feature>
<feature type="binding site" evidence="19">
    <location>
        <position position="88"/>
    </location>
    <ligand>
        <name>Ca(2+)</name>
        <dbReference type="ChEBI" id="CHEBI:29108"/>
        <label>1</label>
    </ligand>
</feature>
<evidence type="ECO:0000256" key="9">
    <source>
        <dbReference type="ARBA" id="ARBA00022723"/>
    </source>
</evidence>
<dbReference type="GO" id="GO:0006979">
    <property type="term" value="P:response to oxidative stress"/>
    <property type="evidence" value="ECO:0007669"/>
    <property type="project" value="UniProtKB-UniRule"/>
</dbReference>
<dbReference type="STRING" id="51240.A0A2I4DDH6"/>
<dbReference type="GO" id="GO:0020037">
    <property type="term" value="F:heme binding"/>
    <property type="evidence" value="ECO:0007669"/>
    <property type="project" value="UniProtKB-UniRule"/>
</dbReference>
<dbReference type="GO" id="GO:0009505">
    <property type="term" value="C:plant-type cell wall"/>
    <property type="evidence" value="ECO:0000318"/>
    <property type="project" value="GO_Central"/>
</dbReference>
<dbReference type="PROSITE" id="PS00435">
    <property type="entry name" value="PEROXIDASE_1"/>
    <property type="match status" value="1"/>
</dbReference>
<dbReference type="GO" id="GO:0046872">
    <property type="term" value="F:metal ion binding"/>
    <property type="evidence" value="ECO:0007669"/>
    <property type="project" value="UniProtKB-UniRule"/>
</dbReference>
<dbReference type="KEGG" id="jre:108979079"/>
<evidence type="ECO:0000256" key="19">
    <source>
        <dbReference type="PIRSR" id="PIRSR600823-3"/>
    </source>
</evidence>
<comment type="function">
    <text evidence="2">Removal of H(2)O(2), oxidation of toxic reductants, biosynthesis and degradation of lignin, suberization, auxin catabolism, response to environmental stresses such as wounding, pathogen attack and oxidative stress. These functions might be dependent on each isozyme/isoform in each plant tissue.</text>
</comment>
<evidence type="ECO:0000256" key="8">
    <source>
        <dbReference type="ARBA" id="ARBA00022617"/>
    </source>
</evidence>
<evidence type="ECO:0000256" key="12">
    <source>
        <dbReference type="ARBA" id="ARBA00023002"/>
    </source>
</evidence>
<dbReference type="FunFam" id="1.10.520.10:FF:000006">
    <property type="entry name" value="Peroxidase"/>
    <property type="match status" value="1"/>
</dbReference>
<sequence>MKMGVGGHVSISTIFVFVFFSILLSSTQAAIKPDGNDFHVGFYRKTCPRAEEIVADVVLRAMSRDPGIAAGLIRLLFHDCFVNGCDASILLDSTPSGAPVEKESPANGGTLRGLEVIDEIKAQVEQECPGVVSCADILAFASRDAALLSGLSNHRVPAGRRDGLSSRAADTLGNLPSPSSYINDIAGVFATKGLSLEEMVILTGAHSIGVSHCSSFDYRLYNFSSTQRTDPDLDMLHASYLSAKCPRPESLLGKVKGDGAVNFDHLSPHRLDNAFYVHLLQGKALLQSDQAMANDPKTSRIVHRMAFHPISWSRLFAKAMIRLGSVDVLTGTEGEIRKNCRSVN</sequence>
<evidence type="ECO:0000256" key="11">
    <source>
        <dbReference type="ARBA" id="ARBA00022837"/>
    </source>
</evidence>
<feature type="chain" id="PRO_5043056730" description="Peroxidase" evidence="22">
    <location>
        <begin position="30"/>
        <end position="344"/>
    </location>
</feature>
<evidence type="ECO:0000313" key="24">
    <source>
        <dbReference type="RefSeq" id="XP_018805205.1"/>
    </source>
</evidence>
<feature type="binding site" evidence="19">
    <location>
        <position position="84"/>
    </location>
    <ligand>
        <name>Ca(2+)</name>
        <dbReference type="ChEBI" id="CHEBI:29108"/>
        <label>1</label>
    </ligand>
</feature>
<dbReference type="InterPro" id="IPR019794">
    <property type="entry name" value="Peroxidases_AS"/>
</dbReference>
<protein>
    <recommendedName>
        <fullName evidence="5 22">Peroxidase</fullName>
        <ecNumber evidence="5 22">1.11.1.7</ecNumber>
    </recommendedName>
</protein>
<evidence type="ECO:0000256" key="2">
    <source>
        <dbReference type="ARBA" id="ARBA00002322"/>
    </source>
</evidence>
<dbReference type="Gene3D" id="1.10.520.10">
    <property type="match status" value="1"/>
</dbReference>
<comment type="similarity">
    <text evidence="4">Belongs to the peroxidase family. Ascorbate peroxidase subfamily.</text>
</comment>
<evidence type="ECO:0000256" key="1">
    <source>
        <dbReference type="ARBA" id="ARBA00000189"/>
    </source>
</evidence>
<dbReference type="RefSeq" id="XP_018805205.1">
    <property type="nucleotide sequence ID" value="XM_018949660.2"/>
</dbReference>
<feature type="binding site" evidence="18">
    <location>
        <position position="176"/>
    </location>
    <ligand>
        <name>substrate</name>
    </ligand>
</feature>
<dbReference type="EC" id="1.11.1.7" evidence="5 22"/>
<feature type="disulfide bond" evidence="21">
    <location>
        <begin position="47"/>
        <end position="128"/>
    </location>
</feature>
<dbReference type="Pfam" id="PF00141">
    <property type="entry name" value="peroxidase"/>
    <property type="match status" value="1"/>
</dbReference>
<evidence type="ECO:0000256" key="16">
    <source>
        <dbReference type="ARBA" id="ARBA00023324"/>
    </source>
</evidence>
<evidence type="ECO:0000256" key="22">
    <source>
        <dbReference type="RuleBase" id="RU362060"/>
    </source>
</evidence>
<feature type="binding site" evidence="19">
    <location>
        <position position="272"/>
    </location>
    <ligand>
        <name>Ca(2+)</name>
        <dbReference type="ChEBI" id="CHEBI:29108"/>
        <label>2</label>
    </ligand>
</feature>
<keyword evidence="11 19" id="KW-0106">Calcium</keyword>
<dbReference type="GO" id="GO:0005576">
    <property type="term" value="C:extracellular region"/>
    <property type="evidence" value="ECO:0007669"/>
    <property type="project" value="UniProtKB-SubCell"/>
</dbReference>
<feature type="binding site" evidence="19">
    <location>
        <position position="86"/>
    </location>
    <ligand>
        <name>Ca(2+)</name>
        <dbReference type="ChEBI" id="CHEBI:29108"/>
        <label>1</label>
    </ligand>
</feature>
<dbReference type="InterPro" id="IPR000823">
    <property type="entry name" value="Peroxidase_pln"/>
</dbReference>
<keyword evidence="6 22" id="KW-0964">Secreted</keyword>
<evidence type="ECO:0000256" key="13">
    <source>
        <dbReference type="ARBA" id="ARBA00023004"/>
    </source>
</evidence>
<keyword evidence="10 22" id="KW-0732">Signal</keyword>
<dbReference type="SUPFAM" id="SSF48113">
    <property type="entry name" value="Heme-dependent peroxidases"/>
    <property type="match status" value="1"/>
</dbReference>
<keyword evidence="9 19" id="KW-0479">Metal-binding</keyword>
<proteinExistence type="inferred from homology"/>
<evidence type="ECO:0000256" key="21">
    <source>
        <dbReference type="PIRSR" id="PIRSR600823-5"/>
    </source>
</evidence>